<accession>A0AAE0FSE2</accession>
<proteinExistence type="inferred from homology"/>
<comment type="similarity">
    <text evidence="2">Belongs to the ERCC1/RAD10/SWI10 family.</text>
</comment>
<dbReference type="GO" id="GO:0006302">
    <property type="term" value="P:double-strand break repair"/>
    <property type="evidence" value="ECO:0007669"/>
    <property type="project" value="UniProtKB-ARBA"/>
</dbReference>
<evidence type="ECO:0000256" key="3">
    <source>
        <dbReference type="ARBA" id="ARBA00022763"/>
    </source>
</evidence>
<evidence type="ECO:0000256" key="2">
    <source>
        <dbReference type="ARBA" id="ARBA00008283"/>
    </source>
</evidence>
<feature type="compositionally biased region" description="Low complexity" evidence="7">
    <location>
        <begin position="491"/>
        <end position="502"/>
    </location>
</feature>
<keyword evidence="3" id="KW-0227">DNA damage</keyword>
<evidence type="ECO:0000256" key="6">
    <source>
        <dbReference type="ARBA" id="ARBA00023242"/>
    </source>
</evidence>
<evidence type="ECO:0000256" key="5">
    <source>
        <dbReference type="ARBA" id="ARBA00023204"/>
    </source>
</evidence>
<dbReference type="AlphaFoldDB" id="A0AAE0FSE2"/>
<dbReference type="EMBL" id="LGRX02014084">
    <property type="protein sequence ID" value="KAK3265181.1"/>
    <property type="molecule type" value="Genomic_DNA"/>
</dbReference>
<protein>
    <recommendedName>
        <fullName evidence="8">ERCC1-like central domain-containing protein</fullName>
    </recommendedName>
</protein>
<keyword evidence="5" id="KW-0234">DNA repair</keyword>
<organism evidence="9 10">
    <name type="scientific">Cymbomonas tetramitiformis</name>
    <dbReference type="NCBI Taxonomy" id="36881"/>
    <lineage>
        <taxon>Eukaryota</taxon>
        <taxon>Viridiplantae</taxon>
        <taxon>Chlorophyta</taxon>
        <taxon>Pyramimonadophyceae</taxon>
        <taxon>Pyramimonadales</taxon>
        <taxon>Pyramimonadaceae</taxon>
        <taxon>Cymbomonas</taxon>
    </lineage>
</organism>
<dbReference type="GO" id="GO:0070522">
    <property type="term" value="C:ERCC4-ERCC1 complex"/>
    <property type="evidence" value="ECO:0007669"/>
    <property type="project" value="TreeGrafter"/>
</dbReference>
<dbReference type="Pfam" id="PF03834">
    <property type="entry name" value="Rad10"/>
    <property type="match status" value="1"/>
</dbReference>
<dbReference type="Gene3D" id="3.40.50.10130">
    <property type="match status" value="1"/>
</dbReference>
<evidence type="ECO:0000256" key="1">
    <source>
        <dbReference type="ARBA" id="ARBA00004123"/>
    </source>
</evidence>
<gene>
    <name evidence="9" type="ORF">CYMTET_26121</name>
</gene>
<keyword evidence="10" id="KW-1185">Reference proteome</keyword>
<feature type="compositionally biased region" description="Low complexity" evidence="7">
    <location>
        <begin position="518"/>
        <end position="534"/>
    </location>
</feature>
<dbReference type="InterPro" id="IPR018247">
    <property type="entry name" value="EF_Hand_1_Ca_BS"/>
</dbReference>
<keyword evidence="4" id="KW-0238">DNA-binding</keyword>
<dbReference type="GO" id="GO:0000110">
    <property type="term" value="C:nucleotide-excision repair factor 1 complex"/>
    <property type="evidence" value="ECO:0007669"/>
    <property type="project" value="TreeGrafter"/>
</dbReference>
<dbReference type="GO" id="GO:0070914">
    <property type="term" value="P:UV-damage excision repair"/>
    <property type="evidence" value="ECO:0007669"/>
    <property type="project" value="TreeGrafter"/>
</dbReference>
<sequence>MKVDLDVRANEGTNKQWLLEKEAAMAALLVPARLRLEVTMAYYNFRFAPGDLDDGKRTNVWEERLGKNQQEYVCIMTLHPDLLWTTESSTTDGTFDFDQLEGEYSHSNQHGVLIIFSSAGILGSFDYAILIASLTEVVVLMSVVHTFVSYIALNFLGEKSVMYTNKAEEKLNSLATFAQFGAQALVASVVYDLLDVDSGGTLTKVELYVRIRRLFFRQLDVEDTARLVEFMMFIASKKNDDANMFQQECDGDNNGEPKKAEENHNWRMKPHKRYNQKKSITREEWVGVFCGSLSSIESFSRVVQHKVTQGHFQLNAVEFQVYKDAEAILAANGYGAADVERVGETAESHEDHSMDLVKYMDIKEVLRSHRVNPKRMDEHRTRQLAELYGNYTADEEEREARLNSLAVHTDHADHSLQLTMEAINRLRKELREEKLQNFNRYKTLTKNSAERSLRFTFDRAMDFDFLRKNTHTQGLSLPRRKGGASNGATQPPREAAPNARPPDQANSASRPPPSRGLQQPENSSNSGEESQGPSRPMQGVPLVSPQPTGGMNITTQPQAISIPPCPSKNFAASSSISLNSIQVNRRQEGNPVLRNFRNIRWQFADIVPDYMVGQNHCALYLSLRCVFGTFRLGVQTTPKRTHTLYFTTRPSFTGHYSLLDQKYLKVASLKGIMPSSSP</sequence>
<dbReference type="GO" id="GO:0006312">
    <property type="term" value="P:mitotic recombination"/>
    <property type="evidence" value="ECO:0007669"/>
    <property type="project" value="TreeGrafter"/>
</dbReference>
<dbReference type="InterPro" id="IPR004579">
    <property type="entry name" value="ERCC1/RAD10/SWI10"/>
</dbReference>
<keyword evidence="6" id="KW-0539">Nucleus</keyword>
<feature type="region of interest" description="Disordered" evidence="7">
    <location>
        <begin position="473"/>
        <end position="566"/>
    </location>
</feature>
<dbReference type="InterPro" id="IPR047260">
    <property type="entry name" value="ERCC1-like_central_dom"/>
</dbReference>
<reference evidence="9 10" key="1">
    <citation type="journal article" date="2015" name="Genome Biol. Evol.">
        <title>Comparative Genomics of a Bacterivorous Green Alga Reveals Evolutionary Causalities and Consequences of Phago-Mixotrophic Mode of Nutrition.</title>
        <authorList>
            <person name="Burns J.A."/>
            <person name="Paasch A."/>
            <person name="Narechania A."/>
            <person name="Kim E."/>
        </authorList>
    </citation>
    <scope>NUCLEOTIDE SEQUENCE [LARGE SCALE GENOMIC DNA]</scope>
    <source>
        <strain evidence="9 10">PLY_AMNH</strain>
    </source>
</reference>
<dbReference type="Proteomes" id="UP001190700">
    <property type="component" value="Unassembled WGS sequence"/>
</dbReference>
<dbReference type="PANTHER" id="PTHR12749:SF0">
    <property type="entry name" value="DNA EXCISION REPAIR PROTEIN ERCC-1"/>
    <property type="match status" value="1"/>
</dbReference>
<evidence type="ECO:0000313" key="10">
    <source>
        <dbReference type="Proteomes" id="UP001190700"/>
    </source>
</evidence>
<evidence type="ECO:0000256" key="7">
    <source>
        <dbReference type="SAM" id="MobiDB-lite"/>
    </source>
</evidence>
<dbReference type="SUPFAM" id="SSF52980">
    <property type="entry name" value="Restriction endonuclease-like"/>
    <property type="match status" value="1"/>
</dbReference>
<name>A0AAE0FSE2_9CHLO</name>
<dbReference type="PROSITE" id="PS00018">
    <property type="entry name" value="EF_HAND_1"/>
    <property type="match status" value="1"/>
</dbReference>
<feature type="compositionally biased region" description="Polar residues" evidence="7">
    <location>
        <begin position="545"/>
        <end position="559"/>
    </location>
</feature>
<dbReference type="GO" id="GO:0003697">
    <property type="term" value="F:single-stranded DNA binding"/>
    <property type="evidence" value="ECO:0007669"/>
    <property type="project" value="TreeGrafter"/>
</dbReference>
<comment type="subcellular location">
    <subcellularLocation>
        <location evidence="1">Nucleus</location>
    </subcellularLocation>
</comment>
<dbReference type="GO" id="GO:0003684">
    <property type="term" value="F:damaged DNA binding"/>
    <property type="evidence" value="ECO:0007669"/>
    <property type="project" value="InterPro"/>
</dbReference>
<evidence type="ECO:0000313" key="9">
    <source>
        <dbReference type="EMBL" id="KAK3265181.1"/>
    </source>
</evidence>
<dbReference type="PANTHER" id="PTHR12749">
    <property type="entry name" value="EXCISION REPAIR CROSS-COMPLEMENTING 1 ERCC1"/>
    <property type="match status" value="1"/>
</dbReference>
<evidence type="ECO:0000256" key="4">
    <source>
        <dbReference type="ARBA" id="ARBA00023125"/>
    </source>
</evidence>
<evidence type="ECO:0000259" key="8">
    <source>
        <dbReference type="Pfam" id="PF03834"/>
    </source>
</evidence>
<feature type="domain" description="ERCC1-like central" evidence="8">
    <location>
        <begin position="580"/>
        <end position="624"/>
    </location>
</feature>
<dbReference type="InterPro" id="IPR011335">
    <property type="entry name" value="Restrct_endonuc-II-like"/>
</dbReference>
<comment type="caution">
    <text evidence="9">The sequence shown here is derived from an EMBL/GenBank/DDBJ whole genome shotgun (WGS) entry which is preliminary data.</text>
</comment>